<proteinExistence type="predicted"/>
<dbReference type="RefSeq" id="WP_134572116.1">
    <property type="nucleotide sequence ID" value="NZ_SOGT01000008.1"/>
</dbReference>
<gene>
    <name evidence="4" type="ORF">E3T27_07630</name>
</gene>
<evidence type="ECO:0000313" key="4">
    <source>
        <dbReference type="EMBL" id="TFD26633.1"/>
    </source>
</evidence>
<evidence type="ECO:0000259" key="3">
    <source>
        <dbReference type="PROSITE" id="PS51898"/>
    </source>
</evidence>
<dbReference type="Pfam" id="PF00589">
    <property type="entry name" value="Phage_integrase"/>
    <property type="match status" value="1"/>
</dbReference>
<evidence type="ECO:0000256" key="2">
    <source>
        <dbReference type="ARBA" id="ARBA00023172"/>
    </source>
</evidence>
<dbReference type="SUPFAM" id="SSF47823">
    <property type="entry name" value="lambda integrase-like, N-terminal domain"/>
    <property type="match status" value="1"/>
</dbReference>
<dbReference type="InterPro" id="IPR013762">
    <property type="entry name" value="Integrase-like_cat_sf"/>
</dbReference>
<dbReference type="GO" id="GO:0006310">
    <property type="term" value="P:DNA recombination"/>
    <property type="evidence" value="ECO:0007669"/>
    <property type="project" value="UniProtKB-KW"/>
</dbReference>
<dbReference type="CDD" id="cd00799">
    <property type="entry name" value="INT_Cre_C"/>
    <property type="match status" value="1"/>
</dbReference>
<protein>
    <submittedName>
        <fullName evidence="4">Site-specific integrase</fullName>
    </submittedName>
</protein>
<dbReference type="InterPro" id="IPR010998">
    <property type="entry name" value="Integrase_recombinase_N"/>
</dbReference>
<dbReference type="GO" id="GO:0003677">
    <property type="term" value="F:DNA binding"/>
    <property type="evidence" value="ECO:0007669"/>
    <property type="project" value="UniProtKB-KW"/>
</dbReference>
<dbReference type="PANTHER" id="PTHR34605:SF3">
    <property type="entry name" value="P CELL-TYPE AGGLUTINATION PROTEIN MAP4-LIKE-RELATED"/>
    <property type="match status" value="1"/>
</dbReference>
<dbReference type="PROSITE" id="PS51898">
    <property type="entry name" value="TYR_RECOMBINASE"/>
    <property type="match status" value="1"/>
</dbReference>
<dbReference type="OrthoDB" id="9815875at2"/>
<name>A0A4R8ZGT0_9MICO</name>
<accession>A0A4R8ZGT0</accession>
<sequence length="322" mass="34070">METQLEAAGTQLTPRQIELVEAALLDSKAANTRATYASAMRTFSAWGLANGQPVLPSNPATVAAFLTELADQGRAMSTITVACSSIRDSHVNGNFRDPTGERGVVVVMAGLRRRLGTAPRRQARAFDVAELKRILGSIDRNSTAGKRDAALILLAYGSAMRRSELVALKRDDVQLSSEGVRINIRRSKSDQDGRGATVGVSTGEHRSTDVTRALRAWLGVRGGSKSDPVFARVSRTGTVLAGGLTGQSVNNILKHHAAASGVETQSLSAHSTRASHISVAVRAGVSLPDLMQTTRHKSMDTLLGYVRVSAVFDNNSGGSLGL</sequence>
<feature type="domain" description="Tyr recombinase" evidence="3">
    <location>
        <begin position="121"/>
        <end position="318"/>
    </location>
</feature>
<evidence type="ECO:0000256" key="1">
    <source>
        <dbReference type="ARBA" id="ARBA00023125"/>
    </source>
</evidence>
<keyword evidence="2" id="KW-0233">DNA recombination</keyword>
<dbReference type="InterPro" id="IPR002104">
    <property type="entry name" value="Integrase_catalytic"/>
</dbReference>
<evidence type="ECO:0000313" key="5">
    <source>
        <dbReference type="Proteomes" id="UP000298424"/>
    </source>
</evidence>
<dbReference type="GO" id="GO:0015074">
    <property type="term" value="P:DNA integration"/>
    <property type="evidence" value="ECO:0007669"/>
    <property type="project" value="InterPro"/>
</dbReference>
<dbReference type="SUPFAM" id="SSF56349">
    <property type="entry name" value="DNA breaking-rejoining enzymes"/>
    <property type="match status" value="1"/>
</dbReference>
<keyword evidence="5" id="KW-1185">Reference proteome</keyword>
<dbReference type="EMBL" id="SOGT01000008">
    <property type="protein sequence ID" value="TFD26633.1"/>
    <property type="molecule type" value="Genomic_DNA"/>
</dbReference>
<dbReference type="Gene3D" id="1.10.150.130">
    <property type="match status" value="1"/>
</dbReference>
<dbReference type="InterPro" id="IPR011010">
    <property type="entry name" value="DNA_brk_join_enz"/>
</dbReference>
<dbReference type="AlphaFoldDB" id="A0A4R8ZGT0"/>
<dbReference type="Proteomes" id="UP000298424">
    <property type="component" value="Unassembled WGS sequence"/>
</dbReference>
<organism evidence="4 5">
    <name type="scientific">Cryobacterium lyxosi</name>
    <dbReference type="NCBI Taxonomy" id="1259228"/>
    <lineage>
        <taxon>Bacteria</taxon>
        <taxon>Bacillati</taxon>
        <taxon>Actinomycetota</taxon>
        <taxon>Actinomycetes</taxon>
        <taxon>Micrococcales</taxon>
        <taxon>Microbacteriaceae</taxon>
        <taxon>Cryobacterium</taxon>
    </lineage>
</organism>
<reference evidence="4 5" key="1">
    <citation type="submission" date="2019-03" db="EMBL/GenBank/DDBJ databases">
        <title>Genomics of glacier-inhabiting Cryobacterium strains.</title>
        <authorList>
            <person name="Liu Q."/>
            <person name="Xin Y.-H."/>
        </authorList>
    </citation>
    <scope>NUCLEOTIDE SEQUENCE [LARGE SCALE GENOMIC DNA]</scope>
    <source>
        <strain evidence="4 5">TMT1-1</strain>
    </source>
</reference>
<comment type="caution">
    <text evidence="4">The sequence shown here is derived from an EMBL/GenBank/DDBJ whole genome shotgun (WGS) entry which is preliminary data.</text>
</comment>
<keyword evidence="1" id="KW-0238">DNA-binding</keyword>
<dbReference type="Gene3D" id="1.10.443.10">
    <property type="entry name" value="Intergrase catalytic core"/>
    <property type="match status" value="1"/>
</dbReference>
<dbReference type="InterPro" id="IPR052925">
    <property type="entry name" value="Phage_Integrase-like_Recomb"/>
</dbReference>
<dbReference type="PANTHER" id="PTHR34605">
    <property type="entry name" value="PHAGE_INTEGRASE DOMAIN-CONTAINING PROTEIN"/>
    <property type="match status" value="1"/>
</dbReference>